<organism evidence="2 3">
    <name type="scientific">Mucilaginibacter paludis DSM 18603</name>
    <dbReference type="NCBI Taxonomy" id="714943"/>
    <lineage>
        <taxon>Bacteria</taxon>
        <taxon>Pseudomonadati</taxon>
        <taxon>Bacteroidota</taxon>
        <taxon>Sphingobacteriia</taxon>
        <taxon>Sphingobacteriales</taxon>
        <taxon>Sphingobacteriaceae</taxon>
        <taxon>Mucilaginibacter</taxon>
    </lineage>
</organism>
<proteinExistence type="predicted"/>
<accession>H1YEW3</accession>
<feature type="transmembrane region" description="Helical" evidence="1">
    <location>
        <begin position="7"/>
        <end position="24"/>
    </location>
</feature>
<keyword evidence="1" id="KW-0472">Membrane</keyword>
<keyword evidence="1" id="KW-1133">Transmembrane helix</keyword>
<keyword evidence="3" id="KW-1185">Reference proteome</keyword>
<dbReference type="EMBL" id="CM001403">
    <property type="protein sequence ID" value="EHQ24380.1"/>
    <property type="molecule type" value="Genomic_DNA"/>
</dbReference>
<dbReference type="Proteomes" id="UP000002774">
    <property type="component" value="Chromosome"/>
</dbReference>
<feature type="transmembrane region" description="Helical" evidence="1">
    <location>
        <begin position="44"/>
        <end position="65"/>
    </location>
</feature>
<sequence>MEWCHYLGGFCAGMFLANFVPHFVNGISGDDFPTPFSKPPGRGLSSPVVNVLWALFNLVVGYVLFKVSQVAFDRTLSLVPFFAGFAGISIMSAKGFSHKEKN</sequence>
<keyword evidence="1" id="KW-0812">Transmembrane</keyword>
<gene>
    <name evidence="2" type="ORF">Mucpa_0180</name>
</gene>
<dbReference type="HOGENOM" id="CLU_3254266_0_0_10"/>
<dbReference type="STRING" id="714943.Mucpa_0180"/>
<protein>
    <submittedName>
        <fullName evidence="2">Uncharacterized protein</fullName>
    </submittedName>
</protein>
<feature type="transmembrane region" description="Helical" evidence="1">
    <location>
        <begin position="77"/>
        <end position="96"/>
    </location>
</feature>
<dbReference type="AlphaFoldDB" id="H1YEW3"/>
<evidence type="ECO:0000313" key="3">
    <source>
        <dbReference type="Proteomes" id="UP000002774"/>
    </source>
</evidence>
<evidence type="ECO:0000256" key="1">
    <source>
        <dbReference type="SAM" id="Phobius"/>
    </source>
</evidence>
<evidence type="ECO:0000313" key="2">
    <source>
        <dbReference type="EMBL" id="EHQ24380.1"/>
    </source>
</evidence>
<reference evidence="2" key="1">
    <citation type="submission" date="2011-09" db="EMBL/GenBank/DDBJ databases">
        <title>The permanent draft genome of Mucilaginibacter paludis DSM 18603.</title>
        <authorList>
            <consortium name="US DOE Joint Genome Institute (JGI-PGF)"/>
            <person name="Lucas S."/>
            <person name="Han J."/>
            <person name="Lapidus A."/>
            <person name="Bruce D."/>
            <person name="Goodwin L."/>
            <person name="Pitluck S."/>
            <person name="Peters L."/>
            <person name="Kyrpides N."/>
            <person name="Mavromatis K."/>
            <person name="Ivanova N."/>
            <person name="Mikhailova N."/>
            <person name="Held B."/>
            <person name="Detter J.C."/>
            <person name="Tapia R."/>
            <person name="Han C."/>
            <person name="Land M."/>
            <person name="Hauser L."/>
            <person name="Markowitz V."/>
            <person name="Cheng J.-F."/>
            <person name="Hugenholtz P."/>
            <person name="Woyke T."/>
            <person name="Wu D."/>
            <person name="Tindall B."/>
            <person name="Brambilla E."/>
            <person name="Klenk H.-P."/>
            <person name="Eisen J.A."/>
        </authorList>
    </citation>
    <scope>NUCLEOTIDE SEQUENCE [LARGE SCALE GENOMIC DNA]</scope>
    <source>
        <strain evidence="2">DSM 18603</strain>
    </source>
</reference>
<dbReference type="eggNOG" id="ENOG5032RUI">
    <property type="taxonomic scope" value="Bacteria"/>
</dbReference>
<name>H1YEW3_9SPHI</name>